<dbReference type="AlphaFoldDB" id="A0A7C2NW02"/>
<feature type="transmembrane region" description="Helical" evidence="1">
    <location>
        <begin position="88"/>
        <end position="109"/>
    </location>
</feature>
<keyword evidence="1" id="KW-0812">Transmembrane</keyword>
<evidence type="ECO:0000256" key="1">
    <source>
        <dbReference type="SAM" id="Phobius"/>
    </source>
</evidence>
<comment type="caution">
    <text evidence="2">The sequence shown here is derived from an EMBL/GenBank/DDBJ whole genome shotgun (WGS) entry which is preliminary data.</text>
</comment>
<keyword evidence="1" id="KW-0472">Membrane</keyword>
<feature type="transmembrane region" description="Helical" evidence="1">
    <location>
        <begin position="115"/>
        <end position="138"/>
    </location>
</feature>
<keyword evidence="1" id="KW-1133">Transmembrane helix</keyword>
<protein>
    <submittedName>
        <fullName evidence="2">Uncharacterized protein</fullName>
    </submittedName>
</protein>
<accession>A0A7C2NW02</accession>
<sequence>MARTIHLASPLTSDACAARLAEAIDDAAGPWMLGSRPVIGCVSGPSVWLRKRIRYRNGFQTLLVGTFNDGDNEPRFRGRTRLQRRTQVLLVFWFGGVLLAGIFSIVLVARGGNPGGLLLAPLMLALGGGVVGLGRWLARDEERFLIAFLADAINAQKDPIK</sequence>
<evidence type="ECO:0000313" key="2">
    <source>
        <dbReference type="EMBL" id="HEN14309.1"/>
    </source>
</evidence>
<name>A0A7C2NW02_9PLAN</name>
<proteinExistence type="predicted"/>
<reference evidence="2" key="1">
    <citation type="journal article" date="2020" name="mSystems">
        <title>Genome- and Community-Level Interaction Insights into Carbon Utilization and Element Cycling Functions of Hydrothermarchaeota in Hydrothermal Sediment.</title>
        <authorList>
            <person name="Zhou Z."/>
            <person name="Liu Y."/>
            <person name="Xu W."/>
            <person name="Pan J."/>
            <person name="Luo Z.H."/>
            <person name="Li M."/>
        </authorList>
    </citation>
    <scope>NUCLEOTIDE SEQUENCE [LARGE SCALE GENOMIC DNA]</scope>
    <source>
        <strain evidence="2">SpSt-339</strain>
    </source>
</reference>
<gene>
    <name evidence="2" type="ORF">ENQ76_02415</name>
</gene>
<dbReference type="EMBL" id="DSOK01000075">
    <property type="protein sequence ID" value="HEN14309.1"/>
    <property type="molecule type" value="Genomic_DNA"/>
</dbReference>
<organism evidence="2">
    <name type="scientific">Schlesneria paludicola</name>
    <dbReference type="NCBI Taxonomy" id="360056"/>
    <lineage>
        <taxon>Bacteria</taxon>
        <taxon>Pseudomonadati</taxon>
        <taxon>Planctomycetota</taxon>
        <taxon>Planctomycetia</taxon>
        <taxon>Planctomycetales</taxon>
        <taxon>Planctomycetaceae</taxon>
        <taxon>Schlesneria</taxon>
    </lineage>
</organism>